<dbReference type="PANTHER" id="PTHR43399">
    <property type="entry name" value="SUBTILISIN-RELATED"/>
    <property type="match status" value="1"/>
</dbReference>
<keyword evidence="2 5" id="KW-0645">Protease</keyword>
<dbReference type="SUPFAM" id="SSF52743">
    <property type="entry name" value="Subtilisin-like"/>
    <property type="match status" value="1"/>
</dbReference>
<feature type="active site" description="Charge relay system" evidence="5">
    <location>
        <position position="386"/>
    </location>
</feature>
<dbReference type="Pfam" id="PF18962">
    <property type="entry name" value="Por_Secre_tail"/>
    <property type="match status" value="1"/>
</dbReference>
<dbReference type="EMBL" id="OCNH01000002">
    <property type="protein sequence ID" value="SOD88346.1"/>
    <property type="molecule type" value="Genomic_DNA"/>
</dbReference>
<accession>A0A286FZ93</accession>
<dbReference type="InterPro" id="IPR007110">
    <property type="entry name" value="Ig-like_dom"/>
</dbReference>
<dbReference type="Pfam" id="PF20009">
    <property type="entry name" value="GEVED"/>
    <property type="match status" value="1"/>
</dbReference>
<evidence type="ECO:0000256" key="1">
    <source>
        <dbReference type="ARBA" id="ARBA00011073"/>
    </source>
</evidence>
<feature type="region of interest" description="Disordered" evidence="6">
    <location>
        <begin position="993"/>
        <end position="1012"/>
    </location>
</feature>
<dbReference type="InterPro" id="IPR013783">
    <property type="entry name" value="Ig-like_fold"/>
</dbReference>
<dbReference type="InterPro" id="IPR036852">
    <property type="entry name" value="Peptidase_S8/S53_dom_sf"/>
</dbReference>
<dbReference type="PANTHER" id="PTHR43399:SF4">
    <property type="entry name" value="CELL WALL-ASSOCIATED PROTEASE"/>
    <property type="match status" value="1"/>
</dbReference>
<feature type="active site" description="Charge relay system" evidence="5">
    <location>
        <position position="164"/>
    </location>
</feature>
<reference evidence="10" key="1">
    <citation type="submission" date="2017-09" db="EMBL/GenBank/DDBJ databases">
        <authorList>
            <person name="Varghese N."/>
            <person name="Submissions S."/>
        </authorList>
    </citation>
    <scope>NUCLEOTIDE SEQUENCE [LARGE SCALE GENOMIC DNA]</scope>
    <source>
        <strain evidence="10">DSM 29961</strain>
    </source>
</reference>
<evidence type="ECO:0000256" key="7">
    <source>
        <dbReference type="SAM" id="SignalP"/>
    </source>
</evidence>
<name>A0A286FZ93_9BACT</name>
<proteinExistence type="inferred from homology"/>
<feature type="compositionally biased region" description="Low complexity" evidence="6">
    <location>
        <begin position="993"/>
        <end position="1004"/>
    </location>
</feature>
<dbReference type="InterPro" id="IPR051048">
    <property type="entry name" value="Peptidase_S8/S53_subtilisin"/>
</dbReference>
<keyword evidence="4 5" id="KW-0720">Serine protease</keyword>
<dbReference type="Gene3D" id="2.60.120.380">
    <property type="match status" value="1"/>
</dbReference>
<comment type="similarity">
    <text evidence="1 5">Belongs to the peptidase S8 family.</text>
</comment>
<gene>
    <name evidence="9" type="ORF">SAMN06269250_2622</name>
</gene>
<evidence type="ECO:0000256" key="6">
    <source>
        <dbReference type="SAM" id="MobiDB-lite"/>
    </source>
</evidence>
<evidence type="ECO:0000313" key="10">
    <source>
        <dbReference type="Proteomes" id="UP000219452"/>
    </source>
</evidence>
<feature type="domain" description="Ig-like" evidence="8">
    <location>
        <begin position="1099"/>
        <end position="1186"/>
    </location>
</feature>
<dbReference type="GO" id="GO:0006508">
    <property type="term" value="P:proteolysis"/>
    <property type="evidence" value="ECO:0007669"/>
    <property type="project" value="UniProtKB-KW"/>
</dbReference>
<dbReference type="GO" id="GO:0004252">
    <property type="term" value="F:serine-type endopeptidase activity"/>
    <property type="evidence" value="ECO:0007669"/>
    <property type="project" value="UniProtKB-UniRule"/>
</dbReference>
<dbReference type="Proteomes" id="UP000219452">
    <property type="component" value="Unassembled WGS sequence"/>
</dbReference>
<dbReference type="PROSITE" id="PS00138">
    <property type="entry name" value="SUBTILASE_SER"/>
    <property type="match status" value="1"/>
</dbReference>
<dbReference type="InterPro" id="IPR008979">
    <property type="entry name" value="Galactose-bd-like_sf"/>
</dbReference>
<evidence type="ECO:0000256" key="5">
    <source>
        <dbReference type="PROSITE-ProRule" id="PRU01240"/>
    </source>
</evidence>
<dbReference type="InterPro" id="IPR045474">
    <property type="entry name" value="GEVED"/>
</dbReference>
<keyword evidence="10" id="KW-1185">Reference proteome</keyword>
<dbReference type="PROSITE" id="PS51892">
    <property type="entry name" value="SUBTILASE"/>
    <property type="match status" value="1"/>
</dbReference>
<evidence type="ECO:0000259" key="8">
    <source>
        <dbReference type="PROSITE" id="PS50835"/>
    </source>
</evidence>
<organism evidence="9 10">
    <name type="scientific">Spirosoma fluviale</name>
    <dbReference type="NCBI Taxonomy" id="1597977"/>
    <lineage>
        <taxon>Bacteria</taxon>
        <taxon>Pseudomonadati</taxon>
        <taxon>Bacteroidota</taxon>
        <taxon>Cytophagia</taxon>
        <taxon>Cytophagales</taxon>
        <taxon>Cytophagaceae</taxon>
        <taxon>Spirosoma</taxon>
    </lineage>
</organism>
<feature type="chain" id="PRO_5012199873" evidence="7">
    <location>
        <begin position="27"/>
        <end position="1351"/>
    </location>
</feature>
<evidence type="ECO:0000256" key="2">
    <source>
        <dbReference type="ARBA" id="ARBA00022670"/>
    </source>
</evidence>
<dbReference type="RefSeq" id="WP_097126259.1">
    <property type="nucleotide sequence ID" value="NZ_OCNH01000002.1"/>
</dbReference>
<sequence length="1351" mass="142608">MSQRLWSRTGWSTVLLGLTASSLLTAQSLPQYSAPQRVQQNQLRKTIEQAQTENYRTALSAAQRLNRPVKQISPSGRVMMLREITATGELIYDATYSTTKAGISTRTNSLYAGGSLGVSLSGSTLTNKLGVWDGGRVRESHVEFRNGTGSRVVQVDSSATLVSHSTHVAGIMMAAGVNPQVKGMAFGTNLRAYDFNSDVTEMSAAAPNLLISNHSYGSNAGWVYNDSRSGTTKWEWWGDTTISKTEDYKFGFYNSTTANWDRIAQNSPYYLIVKAAGNDHGSNGPGVGQPYYFGSSRNTSTQVRNDQEGYDQISTYANAKNILTVAAVGNLNFGYNQSADVPLSDFTSWGPTDDGRIKPDISGIGVGILSSSSESDSAYVVYDGTSMATPNVAGTLLLLQELYSQRNSGRFMRSSTLKGLALHTADEAGSTPGPDYRYGWGLLNAEQAGRVILNTNQNHLLDERTLNQAETYSLTVVASGLGPLVSTICWTDPAGTASTVSAANLNNRTPKLVNDLDVRISDGTNTSLPWVLDPDNPSATATRGDNIRDNVEQVLIANPIPGRSYTITVTSKGTLGGGKQDYALLVSGIGGKAYCTSGATSTADTKINQVQFSNINQSGAAGCTSYTDFSQAVGTVQIGQQIPLTVSLGTCGATRNVIVKAFADWNQNGSFDDAGETVAVSGVLSNSAQFTATVTIPTNVQTAQNVRFRIVAVETENAASVVACGSYGNGETQDYVLNVIQTTNDVGVTALVSPESNFCAQTGSNLTVSVRLHNYGTANQTDVPVNVRITDANNNTVTTLSGIVPQLTAFRESTVSLQLPASVVLAPAQTYQFIISSGLGTDQNVANNSLTVTRSTALAPSNGVFSVTRCGSDTTISLRNIGEGTAFWYDAPTGGNLLAAGNQVAVKSIPASGQFYASLNTFSGTIGPVNKNAFEGGSYGTAFQPAPLITTQVPLLIESARLYIGSAGTITFTVRKYDNTAVSSVTLDVTPTRTQSLTTSTGGTYPDDPNDEGAIYPLNLRIPSAGDYKITIDYGDGASIFRSNSAVTGLPYQLNTQSGQPVVSIKGALFNSGTSTDTLKTAWYYFYNMSVRSLDCPGPQRVAVTPAAGTGTTATITPNGSTSVCQGASVLLQANTGTGLTYQWYRNGQAISGATSSTLLTATAGSYIVQVSNNCLPVNSAAVAITLQTAQTPTITANGFTLTSNATTNIQWLLDGVPITGATSPTFTVVKTGRYSVRGSVNGCGELISGDVYLTILAAEPVTDDVNLSVYPNPATRQITVSLTDASVSTKAPTVRLTNLTGQTVRTGTLQRDGKSYSTIFDVADLPGGTFFVIVEDDRAQNVRVKRIRKQ</sequence>
<dbReference type="PROSITE" id="PS50835">
    <property type="entry name" value="IG_LIKE"/>
    <property type="match status" value="1"/>
</dbReference>
<feature type="active site" description="Charge relay system" evidence="5">
    <location>
        <position position="133"/>
    </location>
</feature>
<keyword evidence="3 5" id="KW-0378">Hydrolase</keyword>
<dbReference type="Gene3D" id="3.40.50.200">
    <property type="entry name" value="Peptidase S8/S53 domain"/>
    <property type="match status" value="1"/>
</dbReference>
<dbReference type="SUPFAM" id="SSF49785">
    <property type="entry name" value="Galactose-binding domain-like"/>
    <property type="match status" value="1"/>
</dbReference>
<evidence type="ECO:0000256" key="3">
    <source>
        <dbReference type="ARBA" id="ARBA00022801"/>
    </source>
</evidence>
<evidence type="ECO:0000256" key="4">
    <source>
        <dbReference type="ARBA" id="ARBA00022825"/>
    </source>
</evidence>
<dbReference type="OrthoDB" id="9792152at2"/>
<dbReference type="NCBIfam" id="TIGR04183">
    <property type="entry name" value="Por_Secre_tail"/>
    <property type="match status" value="1"/>
</dbReference>
<protein>
    <submittedName>
        <fullName evidence="9">Subtilase family protein</fullName>
    </submittedName>
</protein>
<feature type="signal peptide" evidence="7">
    <location>
        <begin position="1"/>
        <end position="26"/>
    </location>
</feature>
<evidence type="ECO:0000313" key="9">
    <source>
        <dbReference type="EMBL" id="SOD88346.1"/>
    </source>
</evidence>
<dbReference type="InterPro" id="IPR023828">
    <property type="entry name" value="Peptidase_S8_Ser-AS"/>
</dbReference>
<dbReference type="Gene3D" id="2.60.40.10">
    <property type="entry name" value="Immunoglobulins"/>
    <property type="match status" value="1"/>
</dbReference>
<keyword evidence="7" id="KW-0732">Signal</keyword>
<dbReference type="InterPro" id="IPR026444">
    <property type="entry name" value="Secre_tail"/>
</dbReference>